<reference evidence="1 2" key="1">
    <citation type="journal article" date="2010" name="Proc. Natl. Acad. Sci. U.S.A.">
        <title>Enigmatic, ultrasmall, uncultivated Archaea.</title>
        <authorList>
            <person name="Baker B.J."/>
            <person name="Comolli L.R."/>
            <person name="Dick G.J."/>
            <person name="Hauser L.J."/>
            <person name="Hyatt D."/>
            <person name="Dill B.D."/>
            <person name="Land M.L."/>
            <person name="Verberkmoes N.C."/>
            <person name="Hettich R.L."/>
            <person name="Banfield J.F."/>
        </authorList>
    </citation>
    <scope>NUCLEOTIDE SEQUENCE [LARGE SCALE GENOMIC DNA]</scope>
</reference>
<accession>D2EGN1</accession>
<evidence type="ECO:0000313" key="1">
    <source>
        <dbReference type="EMBL" id="EEZ92506.1"/>
    </source>
</evidence>
<organism evidence="1 2">
    <name type="scientific">Candidatus Parvarchaeum acidiphilum ARMAN-4</name>
    <dbReference type="NCBI Taxonomy" id="662760"/>
    <lineage>
        <taxon>Archaea</taxon>
        <taxon>Candidatus Parvarchaeota</taxon>
        <taxon>Candidatus Parvarchaeum</taxon>
    </lineage>
</organism>
<dbReference type="EMBL" id="GG730076">
    <property type="protein sequence ID" value="EEZ92506.1"/>
    <property type="molecule type" value="Genomic_DNA"/>
</dbReference>
<evidence type="ECO:0000313" key="2">
    <source>
        <dbReference type="Proteomes" id="UP000009375"/>
    </source>
</evidence>
<proteinExistence type="predicted"/>
<sequence>MDKLSKLISPDKHVLDIVDYTMPISEFERTKNNIYDFFDEREKNVVELKRQDNGRIRVHFYTCVAGNCMPWDSYLDNFLRKEIKIKGLRRVPCYMSVDEYISNL</sequence>
<dbReference type="AlphaFoldDB" id="D2EGN1"/>
<protein>
    <submittedName>
        <fullName evidence="1">Uncharacterized protein</fullName>
    </submittedName>
</protein>
<name>D2EGN1_PARA4</name>
<dbReference type="Proteomes" id="UP000009375">
    <property type="component" value="Unassembled WGS sequence"/>
</dbReference>
<gene>
    <name evidence="1" type="ORF">BJBARM4_0930</name>
</gene>